<evidence type="ECO:0000313" key="3">
    <source>
        <dbReference type="Proteomes" id="UP000198211"/>
    </source>
</evidence>
<evidence type="ECO:0000313" key="2">
    <source>
        <dbReference type="EMBL" id="OWZ04302.1"/>
    </source>
</evidence>
<comment type="caution">
    <text evidence="2">The sequence shown here is derived from an EMBL/GenBank/DDBJ whole genome shotgun (WGS) entry which is preliminary data.</text>
</comment>
<feature type="compositionally biased region" description="Low complexity" evidence="1">
    <location>
        <begin position="135"/>
        <end position="155"/>
    </location>
</feature>
<feature type="compositionally biased region" description="Polar residues" evidence="1">
    <location>
        <begin position="156"/>
        <end position="172"/>
    </location>
</feature>
<dbReference type="Proteomes" id="UP000198211">
    <property type="component" value="Unassembled WGS sequence"/>
</dbReference>
<proteinExistence type="predicted"/>
<feature type="region of interest" description="Disordered" evidence="1">
    <location>
        <begin position="132"/>
        <end position="201"/>
    </location>
</feature>
<dbReference type="OrthoDB" id="117674at2759"/>
<reference evidence="3" key="1">
    <citation type="submission" date="2017-03" db="EMBL/GenBank/DDBJ databases">
        <title>Phytopthora megakarya and P. palmivora, two closely related causual agents of cacao black pod achieved similar genome size and gene model numbers by different mechanisms.</title>
        <authorList>
            <person name="Ali S."/>
            <person name="Shao J."/>
            <person name="Larry D.J."/>
            <person name="Kronmiller B."/>
            <person name="Shen D."/>
            <person name="Strem M.D."/>
            <person name="Melnick R.L."/>
            <person name="Guiltinan M.J."/>
            <person name="Tyler B.M."/>
            <person name="Meinhardt L.W."/>
            <person name="Bailey B.A."/>
        </authorList>
    </citation>
    <scope>NUCLEOTIDE SEQUENCE [LARGE SCALE GENOMIC DNA]</scope>
    <source>
        <strain evidence="3">zdho120</strain>
    </source>
</reference>
<dbReference type="AlphaFoldDB" id="A0A225VG63"/>
<gene>
    <name evidence="2" type="ORF">PHMEG_00023820</name>
</gene>
<feature type="compositionally biased region" description="Polar residues" evidence="1">
    <location>
        <begin position="29"/>
        <end position="39"/>
    </location>
</feature>
<feature type="compositionally biased region" description="Low complexity" evidence="1">
    <location>
        <begin position="173"/>
        <end position="187"/>
    </location>
</feature>
<name>A0A225VG63_9STRA</name>
<evidence type="ECO:0000256" key="1">
    <source>
        <dbReference type="SAM" id="MobiDB-lite"/>
    </source>
</evidence>
<organism evidence="2 3">
    <name type="scientific">Phytophthora megakarya</name>
    <dbReference type="NCBI Taxonomy" id="4795"/>
    <lineage>
        <taxon>Eukaryota</taxon>
        <taxon>Sar</taxon>
        <taxon>Stramenopiles</taxon>
        <taxon>Oomycota</taxon>
        <taxon>Peronosporomycetes</taxon>
        <taxon>Peronosporales</taxon>
        <taxon>Peronosporaceae</taxon>
        <taxon>Phytophthora</taxon>
    </lineage>
</organism>
<accession>A0A225VG63</accession>
<sequence>MRYKNLRQRQIDISNHVADVPNAADSDGSDGNTHHLASTTDEEDDVYPTQISYPIDMDSTCDCVTFPNVDIDEDNVSDCSVDMTWGSFRIYFSEAECVNLQFDDSEVYQNCPSDVSQTDEYILCVIDFTEDSSDDGSMTSQSSSAMSDKTSTSNSNDGKSTTDESSSLNLSPTETASQTSDSSQSTTNLNDGAGPSSLANNLAKPTMTRMLSLAMMVVLLLQ</sequence>
<feature type="region of interest" description="Disordered" evidence="1">
    <location>
        <begin position="14"/>
        <end position="44"/>
    </location>
</feature>
<protein>
    <submittedName>
        <fullName evidence="2">Uncharacterized protein</fullName>
    </submittedName>
</protein>
<dbReference type="EMBL" id="NBNE01005037">
    <property type="protein sequence ID" value="OWZ04302.1"/>
    <property type="molecule type" value="Genomic_DNA"/>
</dbReference>
<keyword evidence="3" id="KW-1185">Reference proteome</keyword>